<evidence type="ECO:0000256" key="5">
    <source>
        <dbReference type="PIRSR" id="PIRSR601461-1"/>
    </source>
</evidence>
<dbReference type="OrthoDB" id="311946at2759"/>
<reference evidence="11" key="1">
    <citation type="journal article" date="2006" name="PLoS Biol.">
        <title>Macronuclear genome sequence of the ciliate Tetrahymena thermophila, a model eukaryote.</title>
        <authorList>
            <person name="Eisen J.A."/>
            <person name="Coyne R.S."/>
            <person name="Wu M."/>
            <person name="Wu D."/>
            <person name="Thiagarajan M."/>
            <person name="Wortman J.R."/>
            <person name="Badger J.H."/>
            <person name="Ren Q."/>
            <person name="Amedeo P."/>
            <person name="Jones K.M."/>
            <person name="Tallon L.J."/>
            <person name="Delcher A.L."/>
            <person name="Salzberg S.L."/>
            <person name="Silva J.C."/>
            <person name="Haas B.J."/>
            <person name="Majoros W.H."/>
            <person name="Farzad M."/>
            <person name="Carlton J.M."/>
            <person name="Smith R.K. Jr."/>
            <person name="Garg J."/>
            <person name="Pearlman R.E."/>
            <person name="Karrer K.M."/>
            <person name="Sun L."/>
            <person name="Manning G."/>
            <person name="Elde N.C."/>
            <person name="Turkewitz A.P."/>
            <person name="Asai D.J."/>
            <person name="Wilkes D.E."/>
            <person name="Wang Y."/>
            <person name="Cai H."/>
            <person name="Collins K."/>
            <person name="Stewart B.A."/>
            <person name="Lee S.R."/>
            <person name="Wilamowska K."/>
            <person name="Weinberg Z."/>
            <person name="Ruzzo W.L."/>
            <person name="Wloga D."/>
            <person name="Gaertig J."/>
            <person name="Frankel J."/>
            <person name="Tsao C.-C."/>
            <person name="Gorovsky M.A."/>
            <person name="Keeling P.J."/>
            <person name="Waller R.F."/>
            <person name="Patron N.J."/>
            <person name="Cherry J.M."/>
            <person name="Stover N.A."/>
            <person name="Krieger C.J."/>
            <person name="del Toro C."/>
            <person name="Ryder H.F."/>
            <person name="Williamson S.C."/>
            <person name="Barbeau R.A."/>
            <person name="Hamilton E.P."/>
            <person name="Orias E."/>
        </authorList>
    </citation>
    <scope>NUCLEOTIDE SEQUENCE [LARGE SCALE GENOMIC DNA]</scope>
    <source>
        <strain evidence="11">SB210</strain>
    </source>
</reference>
<gene>
    <name evidence="10" type="ORF">TTHERM_00971740</name>
</gene>
<dbReference type="Proteomes" id="UP000009168">
    <property type="component" value="Unassembled WGS sequence"/>
</dbReference>
<feature type="transmembrane region" description="Helical" evidence="7">
    <location>
        <begin position="399"/>
        <end position="417"/>
    </location>
</feature>
<sequence>MRKARYLALLLISLTIASANLIKIRLKNKIIFNQQNIRDEDMHDQGFIDKLFNHNQQLYSGEIKVGLSQQKFQVDFDTGSSLLWLTSKECKSCLRDGFKNSYQCKQDDGCIQTGIPASIGYEDGSSVKGYIANVPISISNLQPITNSVLIVEQSFKNKDLETDGLMGLGVYDQYNSKNIPYVESLFRQGIIQKSQFSFYLGFGENESELVIGGYDSNKMQDENKIYYHPILLNEEQNNDQDWSMLISSISFDEIQIPITSKNIAIVDSGTSTICIRKDIYQIWIKHLKENYDVKQKLSLYGSYYTVKCSRALPDLNFVLPDKEGIQRVYSVPSSFYVFKQSNKCYLGVESQSIDDDVQFILGDVFMRRFVSIYDYSSLSIGLTQSISDPINYNQQNYDSQLQIICISIIFLYLMLISKNKIKL</sequence>
<name>Q24DJ9_TETTS</name>
<keyword evidence="11" id="KW-1185">Reference proteome</keyword>
<dbReference type="PANTHER" id="PTHR47966:SF51">
    <property type="entry name" value="BETA-SITE APP-CLEAVING ENZYME, ISOFORM A-RELATED"/>
    <property type="match status" value="1"/>
</dbReference>
<evidence type="ECO:0000256" key="7">
    <source>
        <dbReference type="SAM" id="Phobius"/>
    </source>
</evidence>
<dbReference type="CDD" id="cd05471">
    <property type="entry name" value="pepsin_like"/>
    <property type="match status" value="1"/>
</dbReference>
<dbReference type="GO" id="GO:0004190">
    <property type="term" value="F:aspartic-type endopeptidase activity"/>
    <property type="evidence" value="ECO:0007669"/>
    <property type="project" value="UniProtKB-KW"/>
</dbReference>
<dbReference type="InterPro" id="IPR001461">
    <property type="entry name" value="Aspartic_peptidase_A1"/>
</dbReference>
<feature type="domain" description="Peptidase A1" evidence="9">
    <location>
        <begin position="59"/>
        <end position="383"/>
    </location>
</feature>
<accession>Q24DJ9</accession>
<evidence type="ECO:0000256" key="6">
    <source>
        <dbReference type="RuleBase" id="RU000454"/>
    </source>
</evidence>
<dbReference type="RefSeq" id="XP_001026094.2">
    <property type="nucleotide sequence ID" value="XM_001026094.2"/>
</dbReference>
<dbReference type="AlphaFoldDB" id="Q24DJ9"/>
<dbReference type="EMBL" id="GG662319">
    <property type="protein sequence ID" value="EAS05849.2"/>
    <property type="molecule type" value="Genomic_DNA"/>
</dbReference>
<dbReference type="SUPFAM" id="SSF50630">
    <property type="entry name" value="Acid proteases"/>
    <property type="match status" value="1"/>
</dbReference>
<keyword evidence="7" id="KW-0472">Membrane</keyword>
<protein>
    <submittedName>
        <fullName evidence="10">Eukaryotic aspartyl protease family protein</fullName>
    </submittedName>
</protein>
<evidence type="ECO:0000313" key="10">
    <source>
        <dbReference type="EMBL" id="EAS05849.2"/>
    </source>
</evidence>
<dbReference type="PROSITE" id="PS51767">
    <property type="entry name" value="PEPTIDASE_A1"/>
    <property type="match status" value="1"/>
</dbReference>
<dbReference type="PRINTS" id="PR00792">
    <property type="entry name" value="PEPSIN"/>
</dbReference>
<dbReference type="PANTHER" id="PTHR47966">
    <property type="entry name" value="BETA-SITE APP-CLEAVING ENZYME, ISOFORM A-RELATED"/>
    <property type="match status" value="1"/>
</dbReference>
<dbReference type="InterPro" id="IPR001969">
    <property type="entry name" value="Aspartic_peptidase_AS"/>
</dbReference>
<feature type="active site" evidence="5">
    <location>
        <position position="267"/>
    </location>
</feature>
<keyword evidence="8" id="KW-0732">Signal</keyword>
<dbReference type="GeneID" id="7837202"/>
<dbReference type="InterPro" id="IPR033121">
    <property type="entry name" value="PEPTIDASE_A1"/>
</dbReference>
<keyword evidence="7" id="KW-1133">Transmembrane helix</keyword>
<proteinExistence type="inferred from homology"/>
<dbReference type="GO" id="GO:0006508">
    <property type="term" value="P:proteolysis"/>
    <property type="evidence" value="ECO:0007669"/>
    <property type="project" value="UniProtKB-KW"/>
</dbReference>
<evidence type="ECO:0000256" key="1">
    <source>
        <dbReference type="ARBA" id="ARBA00007447"/>
    </source>
</evidence>
<feature type="chain" id="PRO_5004202618" evidence="8">
    <location>
        <begin position="20"/>
        <end position="423"/>
    </location>
</feature>
<dbReference type="KEGG" id="tet:TTHERM_00971740"/>
<evidence type="ECO:0000256" key="3">
    <source>
        <dbReference type="ARBA" id="ARBA00022750"/>
    </source>
</evidence>
<keyword evidence="4 6" id="KW-0378">Hydrolase</keyword>
<evidence type="ECO:0000313" key="11">
    <source>
        <dbReference type="Proteomes" id="UP000009168"/>
    </source>
</evidence>
<comment type="similarity">
    <text evidence="1 6">Belongs to the peptidase A1 family.</text>
</comment>
<dbReference type="PROSITE" id="PS00141">
    <property type="entry name" value="ASP_PROTEASE"/>
    <property type="match status" value="1"/>
</dbReference>
<dbReference type="STRING" id="312017.Q24DJ9"/>
<evidence type="ECO:0000259" key="9">
    <source>
        <dbReference type="PROSITE" id="PS51767"/>
    </source>
</evidence>
<keyword evidence="3 6" id="KW-0064">Aspartyl protease</keyword>
<keyword evidence="2 6" id="KW-0645">Protease</keyword>
<dbReference type="Pfam" id="PF00026">
    <property type="entry name" value="Asp"/>
    <property type="match status" value="1"/>
</dbReference>
<keyword evidence="7" id="KW-0812">Transmembrane</keyword>
<dbReference type="InterPro" id="IPR034164">
    <property type="entry name" value="Pepsin-like_dom"/>
</dbReference>
<organism evidence="10 11">
    <name type="scientific">Tetrahymena thermophila (strain SB210)</name>
    <dbReference type="NCBI Taxonomy" id="312017"/>
    <lineage>
        <taxon>Eukaryota</taxon>
        <taxon>Sar</taxon>
        <taxon>Alveolata</taxon>
        <taxon>Ciliophora</taxon>
        <taxon>Intramacronucleata</taxon>
        <taxon>Oligohymenophorea</taxon>
        <taxon>Hymenostomatida</taxon>
        <taxon>Tetrahymenina</taxon>
        <taxon>Tetrahymenidae</taxon>
        <taxon>Tetrahymena</taxon>
    </lineage>
</organism>
<feature type="active site" evidence="5">
    <location>
        <position position="77"/>
    </location>
</feature>
<feature type="signal peptide" evidence="8">
    <location>
        <begin position="1"/>
        <end position="19"/>
    </location>
</feature>
<evidence type="ECO:0000256" key="2">
    <source>
        <dbReference type="ARBA" id="ARBA00022670"/>
    </source>
</evidence>
<dbReference type="InParanoid" id="Q24DJ9"/>
<dbReference type="InterPro" id="IPR021109">
    <property type="entry name" value="Peptidase_aspartic_dom_sf"/>
</dbReference>
<evidence type="ECO:0000256" key="8">
    <source>
        <dbReference type="SAM" id="SignalP"/>
    </source>
</evidence>
<dbReference type="HOGENOM" id="CLU_488783_0_0_1"/>
<dbReference type="Gene3D" id="2.40.70.10">
    <property type="entry name" value="Acid Proteases"/>
    <property type="match status" value="2"/>
</dbReference>
<evidence type="ECO:0000256" key="4">
    <source>
        <dbReference type="ARBA" id="ARBA00022801"/>
    </source>
</evidence>
<dbReference type="eggNOG" id="KOG1339">
    <property type="taxonomic scope" value="Eukaryota"/>
</dbReference>